<feature type="compositionally biased region" description="Acidic residues" evidence="2">
    <location>
        <begin position="350"/>
        <end position="359"/>
    </location>
</feature>
<dbReference type="EMBL" id="MIGC01001232">
    <property type="protein sequence ID" value="PHJ23253.1"/>
    <property type="molecule type" value="Genomic_DNA"/>
</dbReference>
<feature type="compositionally biased region" description="Basic and acidic residues" evidence="2">
    <location>
        <begin position="360"/>
        <end position="381"/>
    </location>
</feature>
<keyword evidence="4" id="KW-1185">Reference proteome</keyword>
<dbReference type="OrthoDB" id="333249at2759"/>
<dbReference type="VEuPathDB" id="ToxoDB:CSUI_002899"/>
<feature type="region of interest" description="Disordered" evidence="2">
    <location>
        <begin position="228"/>
        <end position="485"/>
    </location>
</feature>
<evidence type="ECO:0000256" key="1">
    <source>
        <dbReference type="SAM" id="Coils"/>
    </source>
</evidence>
<gene>
    <name evidence="3" type="ORF">CSUI_002899</name>
</gene>
<feature type="compositionally biased region" description="Basic and acidic residues" evidence="2">
    <location>
        <begin position="678"/>
        <end position="692"/>
    </location>
</feature>
<organism evidence="3 4">
    <name type="scientific">Cystoisospora suis</name>
    <dbReference type="NCBI Taxonomy" id="483139"/>
    <lineage>
        <taxon>Eukaryota</taxon>
        <taxon>Sar</taxon>
        <taxon>Alveolata</taxon>
        <taxon>Apicomplexa</taxon>
        <taxon>Conoidasida</taxon>
        <taxon>Coccidia</taxon>
        <taxon>Eucoccidiorida</taxon>
        <taxon>Eimeriorina</taxon>
        <taxon>Sarcocystidae</taxon>
        <taxon>Cystoisospora</taxon>
    </lineage>
</organism>
<dbReference type="RefSeq" id="XP_067924929.1">
    <property type="nucleotide sequence ID" value="XM_068063098.1"/>
</dbReference>
<feature type="compositionally biased region" description="Basic and acidic residues" evidence="2">
    <location>
        <begin position="403"/>
        <end position="416"/>
    </location>
</feature>
<evidence type="ECO:0000313" key="4">
    <source>
        <dbReference type="Proteomes" id="UP000221165"/>
    </source>
</evidence>
<feature type="compositionally biased region" description="Basic and acidic residues" evidence="2">
    <location>
        <begin position="272"/>
        <end position="290"/>
    </location>
</feature>
<reference evidence="3 4" key="1">
    <citation type="journal article" date="2017" name="Int. J. Parasitol.">
        <title>The genome of the protozoan parasite Cystoisospora suis and a reverse vaccinology approach to identify vaccine candidates.</title>
        <authorList>
            <person name="Palmieri N."/>
            <person name="Shrestha A."/>
            <person name="Ruttkowski B."/>
            <person name="Beck T."/>
            <person name="Vogl C."/>
            <person name="Tomley F."/>
            <person name="Blake D.P."/>
            <person name="Joachim A."/>
        </authorList>
    </citation>
    <scope>NUCLEOTIDE SEQUENCE [LARGE SCALE GENOMIC DNA]</scope>
    <source>
        <strain evidence="3 4">Wien I</strain>
    </source>
</reference>
<evidence type="ECO:0000256" key="2">
    <source>
        <dbReference type="SAM" id="MobiDB-lite"/>
    </source>
</evidence>
<dbReference type="GeneID" id="94426309"/>
<name>A0A2C6L7H6_9APIC</name>
<proteinExistence type="predicted"/>
<feature type="compositionally biased region" description="Basic and acidic residues" evidence="2">
    <location>
        <begin position="297"/>
        <end position="349"/>
    </location>
</feature>
<comment type="caution">
    <text evidence="3">The sequence shown here is derived from an EMBL/GenBank/DDBJ whole genome shotgun (WGS) entry which is preliminary data.</text>
</comment>
<feature type="compositionally biased region" description="Basic and acidic residues" evidence="2">
    <location>
        <begin position="427"/>
        <end position="451"/>
    </location>
</feature>
<feature type="region of interest" description="Disordered" evidence="2">
    <location>
        <begin position="1"/>
        <end position="26"/>
    </location>
</feature>
<feature type="compositionally biased region" description="Low complexity" evidence="2">
    <location>
        <begin position="234"/>
        <end position="243"/>
    </location>
</feature>
<feature type="coiled-coil region" evidence="1">
    <location>
        <begin position="611"/>
        <end position="638"/>
    </location>
</feature>
<feature type="compositionally biased region" description="Polar residues" evidence="2">
    <location>
        <begin position="452"/>
        <end position="471"/>
    </location>
</feature>
<dbReference type="Proteomes" id="UP000221165">
    <property type="component" value="Unassembled WGS sequence"/>
</dbReference>
<sequence length="754" mass="87262">MMCPRDQAEERKLKTEERRGEEQEHQGGEIDDILIVRGEGGRCGCVPVVWQYDLFKQLLSAHERKELQGDDLDGTMAFFFRKFSREVVHKNWLYAEDALLRSRTHFYLPLHSSPHSSSSSSRLFPYRPTKKTFSSSSTRSIDTPKESSISLSRKFERDCEQVFLPVCSPLLMAPQFFIPSSDRRDLFWIAPSYSKGRRREEEEEESDARYSQGNQQEDRWEMKIWMKRTRSSRTRPTSSGRGTLLQHPSSKRRRRGETVLPLRLSSSSSIQEGEHSLRDREMSQDVDRDVSLSPSLEMRDGEKVNNRLDSQESSEKEKRRNGETLPERQGEKNKEGEEEKGGKEGRDREGLEEEQENVDEGGKTEKEENNTRDEEGKKRREEEEDNNERDPVKQQTSGLSKTRVKEGKGTEEKIRSDSLNSAVTTQAEKDKQQERRDVFNNDLLSPKDERSMNSPQDSSSFKRSSLESPENGTEKKENPFASSKDITTASLSELVDYLLSSSPSSSQLEEKKEEKEKENLCPSLLDRSSQEIVKKFQEDAKYQVLETSVMNGVAPRKGPQDGLSVSRHVSTCLANSQCDRKIYSDDRQLFRKRIRRRRNLMEVLFESTDDSSEEEKEEKEKERTVAILEEKSERREREESITGSSVSSFLISKEEEEEKSYLHSLAGCCFPRKLQASSRKENSEDEEREKQDLNGLQKVLRNPREKKTKKKKNGDLVKVTRRGPERLDRWLHLVAMEDLEDNSHEVAYSDAIPF</sequence>
<keyword evidence="1" id="KW-0175">Coiled coil</keyword>
<protein>
    <submittedName>
        <fullName evidence="3">Uncharacterized protein</fullName>
    </submittedName>
</protein>
<dbReference type="AlphaFoldDB" id="A0A2C6L7H6"/>
<feature type="region of interest" description="Disordered" evidence="2">
    <location>
        <begin position="501"/>
        <end position="523"/>
    </location>
</feature>
<accession>A0A2C6L7H6</accession>
<feature type="region of interest" description="Disordered" evidence="2">
    <location>
        <begin position="677"/>
        <end position="718"/>
    </location>
</feature>
<feature type="compositionally biased region" description="Basic and acidic residues" evidence="2">
    <location>
        <begin position="508"/>
        <end position="519"/>
    </location>
</feature>
<evidence type="ECO:0000313" key="3">
    <source>
        <dbReference type="EMBL" id="PHJ23253.1"/>
    </source>
</evidence>
<feature type="compositionally biased region" description="Polar residues" evidence="2">
    <location>
        <begin position="417"/>
        <end position="426"/>
    </location>
</feature>